<sequence>MEFDSTPRGSRELEGHGFRFIISVDYGTTYTGVAWTLTTGRDPKQERIELVDNWQGAVQAKVPSKYTYTACNGTKWGYGMGPEALVLKLTKLKLEPPSLRDALQELKTSLVDAHRLGMNEINNRNTVDVGDDFPHYLTKSPEQIITDYLTNVAKYVRGDIRAKKDPNTLSEFPIDLVITHPAIWHDRAKNITFRAVNKAFRAEFREMELNPGNIRLVTEPEACAQYTMSNVQGVSTLRKGDCFVVVDAGGGTVDLLSYKVEEVSPNFRVLKLTMASDRFVDDGQLLITCCQLYCEGDQWTAVAQGAVLMGLGAGCNVPPAQLQCTVNIGVVLSSNFAKSAHQRSQRYEDTFDGTLRGANEIKWVARKGDLVGPETGITEIVPVRQKFIAGDDGTGRVTVVLSHKDLLPTETHVYQANESALKKFQQVKLDYDLRKMPPGVFRKPPSLRDSVNPDITGQYFVENMHVEIRVSQQQGGQASLFYGAAGEDRLSRGPPLASESFEMPADRE</sequence>
<evidence type="ECO:0008006" key="4">
    <source>
        <dbReference type="Google" id="ProtNLM"/>
    </source>
</evidence>
<dbReference type="CDD" id="cd10170">
    <property type="entry name" value="ASKHA_NBD_HSP70"/>
    <property type="match status" value="1"/>
</dbReference>
<comment type="caution">
    <text evidence="2">The sequence shown here is derived from an EMBL/GenBank/DDBJ whole genome shotgun (WGS) entry which is preliminary data.</text>
</comment>
<feature type="region of interest" description="Disordered" evidence="1">
    <location>
        <begin position="489"/>
        <end position="508"/>
    </location>
</feature>
<name>A0AAE0DEC3_COLKA</name>
<dbReference type="PANTHER" id="PTHR14187:SF82">
    <property type="entry name" value="FAMILY CHAPERONE, PUTATIVE (AFU_ORTHOLOGUE AFUA_7G08575)-RELATED"/>
    <property type="match status" value="1"/>
</dbReference>
<dbReference type="Gene3D" id="3.30.420.40">
    <property type="match status" value="1"/>
</dbReference>
<dbReference type="AlphaFoldDB" id="A0AAE0DEC3"/>
<protein>
    <recommendedName>
        <fullName evidence="4">Hsp70-like protein</fullName>
    </recommendedName>
</protein>
<dbReference type="EMBL" id="VYYT01000002">
    <property type="protein sequence ID" value="KAK2779585.1"/>
    <property type="molecule type" value="Genomic_DNA"/>
</dbReference>
<dbReference type="PANTHER" id="PTHR14187">
    <property type="entry name" value="ALPHA KINASE/ELONGATION FACTOR 2 KINASE"/>
    <property type="match status" value="1"/>
</dbReference>
<reference evidence="2" key="1">
    <citation type="submission" date="2023-02" db="EMBL/GenBank/DDBJ databases">
        <title>Colletotrichum kahawae CIFC_Que2 genome sequencing and assembly.</title>
        <authorList>
            <person name="Baroncelli R."/>
        </authorList>
    </citation>
    <scope>NUCLEOTIDE SEQUENCE</scope>
    <source>
        <strain evidence="2">CIFC_Que2</strain>
    </source>
</reference>
<keyword evidence="3" id="KW-1185">Reference proteome</keyword>
<gene>
    <name evidence="2" type="ORF">CKAH01_02933</name>
</gene>
<evidence type="ECO:0000313" key="3">
    <source>
        <dbReference type="Proteomes" id="UP001281614"/>
    </source>
</evidence>
<dbReference type="InterPro" id="IPR043129">
    <property type="entry name" value="ATPase_NBD"/>
</dbReference>
<evidence type="ECO:0000256" key="1">
    <source>
        <dbReference type="SAM" id="MobiDB-lite"/>
    </source>
</evidence>
<proteinExistence type="predicted"/>
<accession>A0AAE0DEC3</accession>
<dbReference type="SUPFAM" id="SSF53067">
    <property type="entry name" value="Actin-like ATPase domain"/>
    <property type="match status" value="1"/>
</dbReference>
<evidence type="ECO:0000313" key="2">
    <source>
        <dbReference type="EMBL" id="KAK2779585.1"/>
    </source>
</evidence>
<dbReference type="Proteomes" id="UP001281614">
    <property type="component" value="Unassembled WGS sequence"/>
</dbReference>
<organism evidence="2 3">
    <name type="scientific">Colletotrichum kahawae</name>
    <name type="common">Coffee berry disease fungus</name>
    <dbReference type="NCBI Taxonomy" id="34407"/>
    <lineage>
        <taxon>Eukaryota</taxon>
        <taxon>Fungi</taxon>
        <taxon>Dikarya</taxon>
        <taxon>Ascomycota</taxon>
        <taxon>Pezizomycotina</taxon>
        <taxon>Sordariomycetes</taxon>
        <taxon>Hypocreomycetidae</taxon>
        <taxon>Glomerellales</taxon>
        <taxon>Glomerellaceae</taxon>
        <taxon>Colletotrichum</taxon>
        <taxon>Colletotrichum gloeosporioides species complex</taxon>
    </lineage>
</organism>